<dbReference type="Proteomes" id="UP001519272">
    <property type="component" value="Unassembled WGS sequence"/>
</dbReference>
<reference evidence="3 4" key="1">
    <citation type="submission" date="2021-03" db="EMBL/GenBank/DDBJ databases">
        <title>Genomic Encyclopedia of Type Strains, Phase IV (KMG-IV): sequencing the most valuable type-strain genomes for metagenomic binning, comparative biology and taxonomic classification.</title>
        <authorList>
            <person name="Goeker M."/>
        </authorList>
    </citation>
    <scope>NUCLEOTIDE SEQUENCE [LARGE SCALE GENOMIC DNA]</scope>
    <source>
        <strain evidence="3 4">DSM 14349</strain>
    </source>
</reference>
<protein>
    <submittedName>
        <fullName evidence="3">Lysophospholipase L1-like esterase</fullName>
    </submittedName>
</protein>
<keyword evidence="4" id="KW-1185">Reference proteome</keyword>
<dbReference type="InterPro" id="IPR036514">
    <property type="entry name" value="SGNH_hydro_sf"/>
</dbReference>
<dbReference type="Gene3D" id="3.40.50.1110">
    <property type="entry name" value="SGNH hydrolase"/>
    <property type="match status" value="1"/>
</dbReference>
<feature type="domain" description="SGNH hydrolase-type esterase" evidence="1">
    <location>
        <begin position="146"/>
        <end position="309"/>
    </location>
</feature>
<gene>
    <name evidence="3" type="ORF">J2Z32_002648</name>
</gene>
<dbReference type="InterPro" id="IPR040794">
    <property type="entry name" value="CE2_N"/>
</dbReference>
<dbReference type="InterPro" id="IPR037461">
    <property type="entry name" value="CtCE2-like_dom"/>
</dbReference>
<dbReference type="InterPro" id="IPR052762">
    <property type="entry name" value="PCW_deacetylase/CE"/>
</dbReference>
<feature type="domain" description="Carbohydrate esterase 2 N-terminal" evidence="2">
    <location>
        <begin position="19"/>
        <end position="138"/>
    </location>
</feature>
<dbReference type="InterPro" id="IPR013830">
    <property type="entry name" value="SGNH_hydro"/>
</dbReference>
<evidence type="ECO:0000259" key="1">
    <source>
        <dbReference type="Pfam" id="PF13472"/>
    </source>
</evidence>
<proteinExistence type="predicted"/>
<dbReference type="Pfam" id="PF17996">
    <property type="entry name" value="CE2_N"/>
    <property type="match status" value="1"/>
</dbReference>
<dbReference type="CDD" id="cd01831">
    <property type="entry name" value="Endoglucanase_E_like"/>
    <property type="match status" value="1"/>
</dbReference>
<organism evidence="3 4">
    <name type="scientific">Paenibacillus turicensis</name>
    <dbReference type="NCBI Taxonomy" id="160487"/>
    <lineage>
        <taxon>Bacteria</taxon>
        <taxon>Bacillati</taxon>
        <taxon>Bacillota</taxon>
        <taxon>Bacilli</taxon>
        <taxon>Bacillales</taxon>
        <taxon>Paenibacillaceae</taxon>
        <taxon>Paenibacillus</taxon>
    </lineage>
</organism>
<dbReference type="PANTHER" id="PTHR37834:SF2">
    <property type="entry name" value="ESTERASE, SGNH HYDROLASE-TYPE"/>
    <property type="match status" value="1"/>
</dbReference>
<evidence type="ECO:0000313" key="3">
    <source>
        <dbReference type="EMBL" id="MBP1905999.1"/>
    </source>
</evidence>
<name>A0ABS4FU60_9BACL</name>
<sequence length="366" mass="40877">MSVEMLKSFKLTPQHVKLIGRTHMHHDIRWLALSGSGIEFSFYGKRAEITIIGDQIATSGINEARIAIEVNGQRVIDELVTEKMKTYSIFANDENEIENQHGDKQVTVRIIKLSEAAMSTVGVADIKVDAIDGIKATPIKTRKIEFIGDSITCGYGVDASHAESPFTTGTEDVTKAFAYLTAQKLNADYSMVSYSGYGIISGYTENDQKLTTHILPHYYDKVAKSEGYFHETVNPVSIAWNFNEFTPDLVVINLGTNDDSYTKDHPERQADYEQQYSLFLKQVRANNPHAKILCTLGIMGDRLFPYVERAVAAYSNETGDTNITTMKFEVQLPEDGFGADWHPSTTTHNKAANKLTTHIQSLMGWD</sequence>
<dbReference type="Gene3D" id="2.60.120.260">
    <property type="entry name" value="Galactose-binding domain-like"/>
    <property type="match status" value="1"/>
</dbReference>
<dbReference type="Pfam" id="PF13472">
    <property type="entry name" value="Lipase_GDSL_2"/>
    <property type="match status" value="1"/>
</dbReference>
<accession>A0ABS4FU60</accession>
<dbReference type="RefSeq" id="WP_245251440.1">
    <property type="nucleotide sequence ID" value="NZ_JAGGKG010000012.1"/>
</dbReference>
<dbReference type="EMBL" id="JAGGKG010000012">
    <property type="protein sequence ID" value="MBP1905999.1"/>
    <property type="molecule type" value="Genomic_DNA"/>
</dbReference>
<dbReference type="PANTHER" id="PTHR37834">
    <property type="entry name" value="GDSL-LIKE LIPASE/ACYLHYDROLASE DOMAIN PROTEIN (AFU_ORTHOLOGUE AFUA_2G00620)"/>
    <property type="match status" value="1"/>
</dbReference>
<evidence type="ECO:0000259" key="2">
    <source>
        <dbReference type="Pfam" id="PF17996"/>
    </source>
</evidence>
<evidence type="ECO:0000313" key="4">
    <source>
        <dbReference type="Proteomes" id="UP001519272"/>
    </source>
</evidence>
<comment type="caution">
    <text evidence="3">The sequence shown here is derived from an EMBL/GenBank/DDBJ whole genome shotgun (WGS) entry which is preliminary data.</text>
</comment>
<dbReference type="SUPFAM" id="SSF52266">
    <property type="entry name" value="SGNH hydrolase"/>
    <property type="match status" value="1"/>
</dbReference>